<sequence>MRFCFILEQAAIATPLPLALADQLERWGHTVNMQSLESLSTTAEAFPLKHWDACLARISQAQGAEVEIALRLLQAAESLHIPTMNNSRALRLLHDHDGIVAACASYGVPVVSRQCVLTYDDLVTLPDEWWPLLVTPIDKTGEGDSLWVENRAMLVQAEMEATGSFVVRGPIARPLSLVRLTVAGQEVRAFRFNRWGVQVSNEMSVSETMLYLAQSVGEACGLDFFCLDVAVQEERLVLLNVQDFPDAAPIPHATMSIAEYILHAVYHHRLIREQNEEPETGPLGRQEATLIPAVQERRYESVAYLL</sequence>
<comment type="caution">
    <text evidence="1">The sequence shown here is derived from an EMBL/GenBank/DDBJ whole genome shotgun (WGS) entry which is preliminary data.</text>
</comment>
<organism evidence="1 2">
    <name type="scientific">Ktedonospora formicarum</name>
    <dbReference type="NCBI Taxonomy" id="2778364"/>
    <lineage>
        <taxon>Bacteria</taxon>
        <taxon>Bacillati</taxon>
        <taxon>Chloroflexota</taxon>
        <taxon>Ktedonobacteria</taxon>
        <taxon>Ktedonobacterales</taxon>
        <taxon>Ktedonobacteraceae</taxon>
        <taxon>Ktedonospora</taxon>
    </lineage>
</organism>
<evidence type="ECO:0000313" key="2">
    <source>
        <dbReference type="Proteomes" id="UP000612362"/>
    </source>
</evidence>
<gene>
    <name evidence="1" type="ORF">KSX_15030</name>
</gene>
<proteinExistence type="predicted"/>
<dbReference type="Proteomes" id="UP000612362">
    <property type="component" value="Unassembled WGS sequence"/>
</dbReference>
<dbReference type="AlphaFoldDB" id="A0A8J3MSH6"/>
<evidence type="ECO:0000313" key="1">
    <source>
        <dbReference type="EMBL" id="GHO43340.1"/>
    </source>
</evidence>
<protein>
    <recommendedName>
        <fullName evidence="3">ATP-grasp domain-containing protein</fullName>
    </recommendedName>
</protein>
<dbReference type="RefSeq" id="WP_220192821.1">
    <property type="nucleotide sequence ID" value="NZ_BNJF01000001.1"/>
</dbReference>
<accession>A0A8J3MSH6</accession>
<dbReference type="EMBL" id="BNJF01000001">
    <property type="protein sequence ID" value="GHO43340.1"/>
    <property type="molecule type" value="Genomic_DNA"/>
</dbReference>
<reference evidence="1" key="1">
    <citation type="submission" date="2020-10" db="EMBL/GenBank/DDBJ databases">
        <title>Taxonomic study of unclassified bacteria belonging to the class Ktedonobacteria.</title>
        <authorList>
            <person name="Yabe S."/>
            <person name="Wang C.M."/>
            <person name="Zheng Y."/>
            <person name="Sakai Y."/>
            <person name="Cavaletti L."/>
            <person name="Monciardini P."/>
            <person name="Donadio S."/>
        </authorList>
    </citation>
    <scope>NUCLEOTIDE SEQUENCE</scope>
    <source>
        <strain evidence="1">SOSP1-1</strain>
    </source>
</reference>
<name>A0A8J3MSH6_9CHLR</name>
<evidence type="ECO:0008006" key="3">
    <source>
        <dbReference type="Google" id="ProtNLM"/>
    </source>
</evidence>
<keyword evidence="2" id="KW-1185">Reference proteome</keyword>